<name>A0ABQ2RA77_9ACTN</name>
<dbReference type="RefSeq" id="WP_268246377.1">
    <property type="nucleotide sequence ID" value="NZ_BMQJ01000015.1"/>
</dbReference>
<organism evidence="2 3">
    <name type="scientific">Streptosporangium pseudovulgare</name>
    <dbReference type="NCBI Taxonomy" id="35765"/>
    <lineage>
        <taxon>Bacteria</taxon>
        <taxon>Bacillati</taxon>
        <taxon>Actinomycetota</taxon>
        <taxon>Actinomycetes</taxon>
        <taxon>Streptosporangiales</taxon>
        <taxon>Streptosporangiaceae</taxon>
        <taxon>Streptosporangium</taxon>
    </lineage>
</organism>
<protein>
    <submittedName>
        <fullName evidence="2">Uncharacterized protein</fullName>
    </submittedName>
</protein>
<feature type="signal peptide" evidence="1">
    <location>
        <begin position="1"/>
        <end position="29"/>
    </location>
</feature>
<comment type="caution">
    <text evidence="2">The sequence shown here is derived from an EMBL/GenBank/DDBJ whole genome shotgun (WGS) entry which is preliminary data.</text>
</comment>
<proteinExistence type="predicted"/>
<dbReference type="EMBL" id="BMQJ01000015">
    <property type="protein sequence ID" value="GGQ17653.1"/>
    <property type="molecule type" value="Genomic_DNA"/>
</dbReference>
<keyword evidence="1" id="KW-0732">Signal</keyword>
<accession>A0ABQ2RA77</accession>
<evidence type="ECO:0000256" key="1">
    <source>
        <dbReference type="SAM" id="SignalP"/>
    </source>
</evidence>
<sequence>MRVIRRIRMAAAVLAVPFLLAMTSDVTEAGIRIANHCEPSLDED</sequence>
<reference evidence="3" key="1">
    <citation type="journal article" date="2019" name="Int. J. Syst. Evol. Microbiol.">
        <title>The Global Catalogue of Microorganisms (GCM) 10K type strain sequencing project: providing services to taxonomists for standard genome sequencing and annotation.</title>
        <authorList>
            <consortium name="The Broad Institute Genomics Platform"/>
            <consortium name="The Broad Institute Genome Sequencing Center for Infectious Disease"/>
            <person name="Wu L."/>
            <person name="Ma J."/>
        </authorList>
    </citation>
    <scope>NUCLEOTIDE SEQUENCE [LARGE SCALE GENOMIC DNA]</scope>
    <source>
        <strain evidence="3">JCM 3115</strain>
    </source>
</reference>
<gene>
    <name evidence="2" type="ORF">GCM10010140_54940</name>
</gene>
<dbReference type="Proteomes" id="UP000611554">
    <property type="component" value="Unassembled WGS sequence"/>
</dbReference>
<evidence type="ECO:0000313" key="3">
    <source>
        <dbReference type="Proteomes" id="UP000611554"/>
    </source>
</evidence>
<evidence type="ECO:0000313" key="2">
    <source>
        <dbReference type="EMBL" id="GGQ17653.1"/>
    </source>
</evidence>
<feature type="chain" id="PRO_5045786886" evidence="1">
    <location>
        <begin position="30"/>
        <end position="44"/>
    </location>
</feature>
<keyword evidence="3" id="KW-1185">Reference proteome</keyword>